<dbReference type="AlphaFoldDB" id="A0A644Z1S4"/>
<accession>A0A644Z1S4</accession>
<feature type="region of interest" description="Disordered" evidence="1">
    <location>
        <begin position="124"/>
        <end position="143"/>
    </location>
</feature>
<reference evidence="3" key="1">
    <citation type="submission" date="2019-08" db="EMBL/GenBank/DDBJ databases">
        <authorList>
            <person name="Kucharzyk K."/>
            <person name="Murdoch R.W."/>
            <person name="Higgins S."/>
            <person name="Loffler F."/>
        </authorList>
    </citation>
    <scope>NUCLEOTIDE SEQUENCE</scope>
</reference>
<feature type="transmembrane region" description="Helical" evidence="2">
    <location>
        <begin position="20"/>
        <end position="44"/>
    </location>
</feature>
<sequence length="143" mass="16657">MSEVKKNMDKMPKWAKYTLYGILGIAGAFLLGLLFGNVIMWLWNWLMPKFFGLSTITFWEGLGLFLLAHILFGFGSSSHSDDSGKKHHKKNHRHGGEAEKKDWKDWEYYDDWWEEDGKTAFHAYAERKKTTPDEQEPPKADAE</sequence>
<name>A0A644Z1S4_9ZZZZ</name>
<feature type="transmembrane region" description="Helical" evidence="2">
    <location>
        <begin position="56"/>
        <end position="76"/>
    </location>
</feature>
<organism evidence="3">
    <name type="scientific">bioreactor metagenome</name>
    <dbReference type="NCBI Taxonomy" id="1076179"/>
    <lineage>
        <taxon>unclassified sequences</taxon>
        <taxon>metagenomes</taxon>
        <taxon>ecological metagenomes</taxon>
    </lineage>
</organism>
<keyword evidence="2" id="KW-1133">Transmembrane helix</keyword>
<protein>
    <submittedName>
        <fullName evidence="3">Uncharacterized protein</fullName>
    </submittedName>
</protein>
<keyword evidence="2" id="KW-0812">Transmembrane</keyword>
<keyword evidence="2" id="KW-0472">Membrane</keyword>
<proteinExistence type="predicted"/>
<comment type="caution">
    <text evidence="3">The sequence shown here is derived from an EMBL/GenBank/DDBJ whole genome shotgun (WGS) entry which is preliminary data.</text>
</comment>
<gene>
    <name evidence="3" type="ORF">SDC9_81373</name>
</gene>
<evidence type="ECO:0000313" key="3">
    <source>
        <dbReference type="EMBL" id="MPM34786.1"/>
    </source>
</evidence>
<feature type="region of interest" description="Disordered" evidence="1">
    <location>
        <begin position="77"/>
        <end position="99"/>
    </location>
</feature>
<evidence type="ECO:0000256" key="1">
    <source>
        <dbReference type="SAM" id="MobiDB-lite"/>
    </source>
</evidence>
<dbReference type="EMBL" id="VSSQ01007079">
    <property type="protein sequence ID" value="MPM34786.1"/>
    <property type="molecule type" value="Genomic_DNA"/>
</dbReference>
<evidence type="ECO:0000256" key="2">
    <source>
        <dbReference type="SAM" id="Phobius"/>
    </source>
</evidence>